<comment type="caution">
    <text evidence="2">The sequence shown here is derived from an EMBL/GenBank/DDBJ whole genome shotgun (WGS) entry which is preliminary data.</text>
</comment>
<dbReference type="Proteomes" id="UP000239724">
    <property type="component" value="Unassembled WGS sequence"/>
</dbReference>
<sequence>MRYLILALLLVGFAGTTYAADNATDKKPAGAVKGAAVGGLAGHEMGSGHGVAGAAVGAAAGHHQAKKAEEK</sequence>
<keyword evidence="3" id="KW-1185">Reference proteome</keyword>
<protein>
    <recommendedName>
        <fullName evidence="4">Glycine zipper 2TM domain-containing protein</fullName>
    </recommendedName>
</protein>
<dbReference type="RefSeq" id="WP_104521074.1">
    <property type="nucleotide sequence ID" value="NZ_NHRY01000232.1"/>
</dbReference>
<gene>
    <name evidence="2" type="ORF">CCS01_22575</name>
</gene>
<accession>A0A2S6N3M8</accession>
<name>A0A2S6N3M8_RHOGL</name>
<reference evidence="2 3" key="1">
    <citation type="journal article" date="2018" name="Arch. Microbiol.">
        <title>New insights into the metabolic potential of the phototrophic purple bacterium Rhodopila globiformis DSM 161(T) from its draft genome sequence and evidence for a vanadium-dependent nitrogenase.</title>
        <authorList>
            <person name="Imhoff J.F."/>
            <person name="Rahn T."/>
            <person name="Kunzel S."/>
            <person name="Neulinger S.C."/>
        </authorList>
    </citation>
    <scope>NUCLEOTIDE SEQUENCE [LARGE SCALE GENOMIC DNA]</scope>
    <source>
        <strain evidence="2 3">DSM 161</strain>
    </source>
</reference>
<feature type="chain" id="PRO_5015740187" description="Glycine zipper 2TM domain-containing protein" evidence="1">
    <location>
        <begin position="20"/>
        <end position="71"/>
    </location>
</feature>
<dbReference type="AlphaFoldDB" id="A0A2S6N3M8"/>
<proteinExistence type="predicted"/>
<evidence type="ECO:0000313" key="3">
    <source>
        <dbReference type="Proteomes" id="UP000239724"/>
    </source>
</evidence>
<feature type="signal peptide" evidence="1">
    <location>
        <begin position="1"/>
        <end position="19"/>
    </location>
</feature>
<organism evidence="2 3">
    <name type="scientific">Rhodopila globiformis</name>
    <name type="common">Rhodopseudomonas globiformis</name>
    <dbReference type="NCBI Taxonomy" id="1071"/>
    <lineage>
        <taxon>Bacteria</taxon>
        <taxon>Pseudomonadati</taxon>
        <taxon>Pseudomonadota</taxon>
        <taxon>Alphaproteobacteria</taxon>
        <taxon>Acetobacterales</taxon>
        <taxon>Acetobacteraceae</taxon>
        <taxon>Rhodopila</taxon>
    </lineage>
</organism>
<keyword evidence="1" id="KW-0732">Signal</keyword>
<dbReference type="EMBL" id="NHRY01000232">
    <property type="protein sequence ID" value="PPQ29177.1"/>
    <property type="molecule type" value="Genomic_DNA"/>
</dbReference>
<evidence type="ECO:0008006" key="4">
    <source>
        <dbReference type="Google" id="ProtNLM"/>
    </source>
</evidence>
<evidence type="ECO:0000256" key="1">
    <source>
        <dbReference type="SAM" id="SignalP"/>
    </source>
</evidence>
<evidence type="ECO:0000313" key="2">
    <source>
        <dbReference type="EMBL" id="PPQ29177.1"/>
    </source>
</evidence>